<dbReference type="OrthoDB" id="2307456at2"/>
<name>A0A0R1RCE5_9LACO</name>
<dbReference type="AlphaFoldDB" id="A0A0R1RCE5"/>
<reference evidence="1 2" key="1">
    <citation type="journal article" date="2015" name="Genome Announc.">
        <title>Expanding the biotechnology potential of lactobacilli through comparative genomics of 213 strains and associated genera.</title>
        <authorList>
            <person name="Sun Z."/>
            <person name="Harris H.M."/>
            <person name="McCann A."/>
            <person name="Guo C."/>
            <person name="Argimon S."/>
            <person name="Zhang W."/>
            <person name="Yang X."/>
            <person name="Jeffery I.B."/>
            <person name="Cooney J.C."/>
            <person name="Kagawa T.F."/>
            <person name="Liu W."/>
            <person name="Song Y."/>
            <person name="Salvetti E."/>
            <person name="Wrobel A."/>
            <person name="Rasinkangas P."/>
            <person name="Parkhill J."/>
            <person name="Rea M.C."/>
            <person name="O'Sullivan O."/>
            <person name="Ritari J."/>
            <person name="Douillard F.P."/>
            <person name="Paul Ross R."/>
            <person name="Yang R."/>
            <person name="Briner A.E."/>
            <person name="Felis G.E."/>
            <person name="de Vos W.M."/>
            <person name="Barrangou R."/>
            <person name="Klaenhammer T.R."/>
            <person name="Caufield P.W."/>
            <person name="Cui Y."/>
            <person name="Zhang H."/>
            <person name="O'Toole P.W."/>
        </authorList>
    </citation>
    <scope>NUCLEOTIDE SEQUENCE [LARGE SCALE GENOMIC DNA]</scope>
    <source>
        <strain evidence="1 2">DSM 15707</strain>
    </source>
</reference>
<evidence type="ECO:0000313" key="1">
    <source>
        <dbReference type="EMBL" id="KRL54623.1"/>
    </source>
</evidence>
<evidence type="ECO:0000313" key="2">
    <source>
        <dbReference type="Proteomes" id="UP000051697"/>
    </source>
</evidence>
<dbReference type="PATRIC" id="fig|1423778.4.peg.1456"/>
<organism evidence="1 2">
    <name type="scientific">Paucilactobacillus oligofermentans DSM 15707 = LMG 22743</name>
    <dbReference type="NCBI Taxonomy" id="1423778"/>
    <lineage>
        <taxon>Bacteria</taxon>
        <taxon>Bacillati</taxon>
        <taxon>Bacillota</taxon>
        <taxon>Bacilli</taxon>
        <taxon>Lactobacillales</taxon>
        <taxon>Lactobacillaceae</taxon>
        <taxon>Paucilactobacillus</taxon>
    </lineage>
</organism>
<gene>
    <name evidence="1" type="ORF">FC70_GL001420</name>
</gene>
<protein>
    <submittedName>
        <fullName evidence="1">Uncharacterized protein</fullName>
    </submittedName>
</protein>
<dbReference type="Proteomes" id="UP000051697">
    <property type="component" value="Unassembled WGS sequence"/>
</dbReference>
<accession>A0A0R1RCE5</accession>
<keyword evidence="2" id="KW-1185">Reference proteome</keyword>
<proteinExistence type="predicted"/>
<dbReference type="KEGG" id="lol:LACOL_1160"/>
<dbReference type="EMBL" id="AZFE01000032">
    <property type="protein sequence ID" value="KRL54623.1"/>
    <property type="molecule type" value="Genomic_DNA"/>
</dbReference>
<sequence>MKNKHVPEFIVIVIVLVAGLGVLTFNQVSSQHSKANKQTESVKIHKVKKATFTGSWSGYTKYSKGQRVTIKVKFIDSKKYSLIETNTVSQVWQRSYTGTYKINDGVATLTPSNIEVSTYASESALKDNEVTNSESVVKSDFYRQFGNEQTGKVKIKNSNLIIQHDHEKIKLHTVK</sequence>
<dbReference type="RefSeq" id="WP_057890351.1">
    <property type="nucleotide sequence ID" value="NZ_AZFE01000032.1"/>
</dbReference>
<comment type="caution">
    <text evidence="1">The sequence shown here is derived from an EMBL/GenBank/DDBJ whole genome shotgun (WGS) entry which is preliminary data.</text>
</comment>